<sequence length="186" mass="20423">MSHNSDDFDVSRVAGNAPDHIKRVICNTTAFFANRHPEHIKRPIFVEAMQERFKVTEVSIVQKADEPKKLEGRVVLEVDVSIDMLNIQDGIHGGCSAALIDMCSTLALHALVMYNSSEPYVSVSQSMNVIFHSPALLGDKLRLINTTLAAGSRAHSARTEIWNATRGRLVASGNQTKMVPSTPTKL</sequence>
<keyword evidence="2" id="KW-0378">Hydrolase</keyword>
<accession>A0A9P5YX44</accession>
<name>A0A9P5YX44_9AGAR</name>
<gene>
    <name evidence="4" type="ORF">BDN70DRAFT_907521</name>
</gene>
<evidence type="ECO:0000313" key="4">
    <source>
        <dbReference type="EMBL" id="KAF9476728.1"/>
    </source>
</evidence>
<dbReference type="PANTHER" id="PTHR21660">
    <property type="entry name" value="THIOESTERASE SUPERFAMILY MEMBER-RELATED"/>
    <property type="match status" value="1"/>
</dbReference>
<protein>
    <recommendedName>
        <fullName evidence="3">Thioesterase domain-containing protein</fullName>
    </recommendedName>
</protein>
<evidence type="ECO:0000259" key="3">
    <source>
        <dbReference type="Pfam" id="PF03061"/>
    </source>
</evidence>
<dbReference type="Pfam" id="PF03061">
    <property type="entry name" value="4HBT"/>
    <property type="match status" value="1"/>
</dbReference>
<evidence type="ECO:0000313" key="5">
    <source>
        <dbReference type="Proteomes" id="UP000807469"/>
    </source>
</evidence>
<dbReference type="Proteomes" id="UP000807469">
    <property type="component" value="Unassembled WGS sequence"/>
</dbReference>
<dbReference type="GO" id="GO:0047617">
    <property type="term" value="F:fatty acyl-CoA hydrolase activity"/>
    <property type="evidence" value="ECO:0007669"/>
    <property type="project" value="InterPro"/>
</dbReference>
<comment type="caution">
    <text evidence="4">The sequence shown here is derived from an EMBL/GenBank/DDBJ whole genome shotgun (WGS) entry which is preliminary data.</text>
</comment>
<dbReference type="PANTHER" id="PTHR21660:SF1">
    <property type="entry name" value="ACYL-COENZYME A THIOESTERASE 13"/>
    <property type="match status" value="1"/>
</dbReference>
<dbReference type="CDD" id="cd03443">
    <property type="entry name" value="PaaI_thioesterase"/>
    <property type="match status" value="1"/>
</dbReference>
<dbReference type="InterPro" id="IPR006683">
    <property type="entry name" value="Thioestr_dom"/>
</dbReference>
<comment type="similarity">
    <text evidence="1">Belongs to the thioesterase PaaI family.</text>
</comment>
<dbReference type="EMBL" id="MU155284">
    <property type="protein sequence ID" value="KAF9476728.1"/>
    <property type="molecule type" value="Genomic_DNA"/>
</dbReference>
<evidence type="ECO:0000256" key="1">
    <source>
        <dbReference type="ARBA" id="ARBA00008324"/>
    </source>
</evidence>
<reference evidence="4" key="1">
    <citation type="submission" date="2020-11" db="EMBL/GenBank/DDBJ databases">
        <authorList>
            <consortium name="DOE Joint Genome Institute"/>
            <person name="Ahrendt S."/>
            <person name="Riley R."/>
            <person name="Andreopoulos W."/>
            <person name="Labutti K."/>
            <person name="Pangilinan J."/>
            <person name="Ruiz-Duenas F.J."/>
            <person name="Barrasa J.M."/>
            <person name="Sanchez-Garcia M."/>
            <person name="Camarero S."/>
            <person name="Miyauchi S."/>
            <person name="Serrano A."/>
            <person name="Linde D."/>
            <person name="Babiker R."/>
            <person name="Drula E."/>
            <person name="Ayuso-Fernandez I."/>
            <person name="Pacheco R."/>
            <person name="Padilla G."/>
            <person name="Ferreira P."/>
            <person name="Barriuso J."/>
            <person name="Kellner H."/>
            <person name="Castanera R."/>
            <person name="Alfaro M."/>
            <person name="Ramirez L."/>
            <person name="Pisabarro A.G."/>
            <person name="Kuo A."/>
            <person name="Tritt A."/>
            <person name="Lipzen A."/>
            <person name="He G."/>
            <person name="Yan M."/>
            <person name="Ng V."/>
            <person name="Cullen D."/>
            <person name="Martin F."/>
            <person name="Rosso M.-N."/>
            <person name="Henrissat B."/>
            <person name="Hibbett D."/>
            <person name="Martinez A.T."/>
            <person name="Grigoriev I.V."/>
        </authorList>
    </citation>
    <scope>NUCLEOTIDE SEQUENCE</scope>
    <source>
        <strain evidence="4">CIRM-BRFM 674</strain>
    </source>
</reference>
<keyword evidence="5" id="KW-1185">Reference proteome</keyword>
<dbReference type="Gene3D" id="3.10.129.10">
    <property type="entry name" value="Hotdog Thioesterase"/>
    <property type="match status" value="1"/>
</dbReference>
<dbReference type="SUPFAM" id="SSF54637">
    <property type="entry name" value="Thioesterase/thiol ester dehydrase-isomerase"/>
    <property type="match status" value="1"/>
</dbReference>
<dbReference type="AlphaFoldDB" id="A0A9P5YX44"/>
<evidence type="ECO:0000256" key="2">
    <source>
        <dbReference type="ARBA" id="ARBA00022801"/>
    </source>
</evidence>
<feature type="domain" description="Thioesterase" evidence="3">
    <location>
        <begin position="91"/>
        <end position="167"/>
    </location>
</feature>
<dbReference type="InterPro" id="IPR039298">
    <property type="entry name" value="ACOT13"/>
</dbReference>
<dbReference type="InterPro" id="IPR029069">
    <property type="entry name" value="HotDog_dom_sf"/>
</dbReference>
<proteinExistence type="inferred from homology"/>
<dbReference type="OrthoDB" id="2831072at2759"/>
<organism evidence="4 5">
    <name type="scientific">Pholiota conissans</name>
    <dbReference type="NCBI Taxonomy" id="109636"/>
    <lineage>
        <taxon>Eukaryota</taxon>
        <taxon>Fungi</taxon>
        <taxon>Dikarya</taxon>
        <taxon>Basidiomycota</taxon>
        <taxon>Agaricomycotina</taxon>
        <taxon>Agaricomycetes</taxon>
        <taxon>Agaricomycetidae</taxon>
        <taxon>Agaricales</taxon>
        <taxon>Agaricineae</taxon>
        <taxon>Strophariaceae</taxon>
        <taxon>Pholiota</taxon>
    </lineage>
</organism>